<gene>
    <name evidence="15" type="ORF">FAM09_04435</name>
</gene>
<evidence type="ECO:0000313" key="16">
    <source>
        <dbReference type="Proteomes" id="UP000306918"/>
    </source>
</evidence>
<dbReference type="CDD" id="cd17920">
    <property type="entry name" value="DEXHc_RecQ"/>
    <property type="match status" value="1"/>
</dbReference>
<dbReference type="GO" id="GO:0016787">
    <property type="term" value="F:hydrolase activity"/>
    <property type="evidence" value="ECO:0007669"/>
    <property type="project" value="UniProtKB-KW"/>
</dbReference>
<sequence length="634" mass="73159">MQNIHSILKEYWGYNSFRPLQEEIVTSVMSGKDTLALMPTGGGKSICFQVPAMVQKGLCLVVSPLIALMKDQVDNLRKKGITAFAIYSGMNRKEVINIFKLATNSNCKFLYVSPERLETKLFLEYLPALDINLIAVDEAHCISQWGYDFRPPYLRIAALREELPGIPVLALTASATPEVQKDICDKLLFKNQAIFSRSFERPNLSYSVFTVESKINKITEILQKVHGSSIVYCKSRKRTKEMSDLLNMHGITADFYHAGLQQEVRMRKQTAWINNSIRTIVCTNAFGMGIDKPDVRAVVHADVPDCLENYYQEAGRAGRDEKKSYAVLLYDHNELDELQLLPDIRFPSLESIRQVYEALMNFLQIPSGAGEGNYYDFDFTDFIKKFQLDVHQAIYSIKALEQEGWVSYNEQIFLPARIQFITGKEWLYQFEKDHPQLEPLIKTLLRTYEGIFDMPVNIHEKSIAYLMRKEEAVVMRELKILHGNAIIEYIPRKDSPQLYVMLNRVRAATLYIDMAGYEKRKQQFIERIKKMMAYIRGNKQCRSQYIASYFGDQKTKPCGICDNCLQRKNHGLSITEFETIAQAVFSVIQLQPVQGERLPHQLPDIKKEKLWKVLDFLQTENKIYIDKEGYVKPV</sequence>
<dbReference type="GO" id="GO:0043138">
    <property type="term" value="F:3'-5' DNA helicase activity"/>
    <property type="evidence" value="ECO:0007669"/>
    <property type="project" value="UniProtKB-EC"/>
</dbReference>
<dbReference type="InterPro" id="IPR014001">
    <property type="entry name" value="Helicase_ATP-bd"/>
</dbReference>
<dbReference type="Proteomes" id="UP000306918">
    <property type="component" value="Unassembled WGS sequence"/>
</dbReference>
<protein>
    <recommendedName>
        <fullName evidence="11">ATP-dependent DNA helicase RecQ</fullName>
        <ecNumber evidence="10">5.6.2.4</ecNumber>
    </recommendedName>
    <alternativeName>
        <fullName evidence="12">DNA 3'-5' helicase RecQ</fullName>
    </alternativeName>
</protein>
<evidence type="ECO:0000256" key="1">
    <source>
        <dbReference type="ARBA" id="ARBA00005446"/>
    </source>
</evidence>
<evidence type="ECO:0000256" key="10">
    <source>
        <dbReference type="ARBA" id="ARBA00034808"/>
    </source>
</evidence>
<dbReference type="PANTHER" id="PTHR13710:SF105">
    <property type="entry name" value="ATP-DEPENDENT DNA HELICASE Q1"/>
    <property type="match status" value="1"/>
</dbReference>
<keyword evidence="16" id="KW-1185">Reference proteome</keyword>
<dbReference type="GO" id="GO:0030894">
    <property type="term" value="C:replisome"/>
    <property type="evidence" value="ECO:0007669"/>
    <property type="project" value="TreeGrafter"/>
</dbReference>
<keyword evidence="7" id="KW-0238">DNA-binding</keyword>
<name>A0A4S8I4B5_9BACT</name>
<keyword evidence="2" id="KW-0479">Metal-binding</keyword>
<keyword evidence="4" id="KW-0378">Hydrolase</keyword>
<dbReference type="FunFam" id="3.40.50.300:FF:000296">
    <property type="entry name" value="ATP-dependent DNA helicase RecQ"/>
    <property type="match status" value="1"/>
</dbReference>
<dbReference type="RefSeq" id="WP_136575852.1">
    <property type="nucleotide sequence ID" value="NZ_STFF01000001.1"/>
</dbReference>
<dbReference type="PANTHER" id="PTHR13710">
    <property type="entry name" value="DNA HELICASE RECQ FAMILY MEMBER"/>
    <property type="match status" value="1"/>
</dbReference>
<evidence type="ECO:0000256" key="11">
    <source>
        <dbReference type="ARBA" id="ARBA00044535"/>
    </source>
</evidence>
<dbReference type="InterPro" id="IPR004589">
    <property type="entry name" value="DNA_helicase_ATP-dep_RecQ"/>
</dbReference>
<evidence type="ECO:0000259" key="14">
    <source>
        <dbReference type="PROSITE" id="PS51194"/>
    </source>
</evidence>
<dbReference type="SMART" id="SM00487">
    <property type="entry name" value="DEXDc"/>
    <property type="match status" value="1"/>
</dbReference>
<dbReference type="InterPro" id="IPR011545">
    <property type="entry name" value="DEAD/DEAH_box_helicase_dom"/>
</dbReference>
<comment type="similarity">
    <text evidence="1">Belongs to the helicase family. RecQ subfamily.</text>
</comment>
<dbReference type="GO" id="GO:0005737">
    <property type="term" value="C:cytoplasm"/>
    <property type="evidence" value="ECO:0007669"/>
    <property type="project" value="TreeGrafter"/>
</dbReference>
<evidence type="ECO:0000256" key="8">
    <source>
        <dbReference type="ARBA" id="ARBA00023235"/>
    </source>
</evidence>
<dbReference type="InterPro" id="IPR027417">
    <property type="entry name" value="P-loop_NTPase"/>
</dbReference>
<evidence type="ECO:0000256" key="6">
    <source>
        <dbReference type="ARBA" id="ARBA00022840"/>
    </source>
</evidence>
<dbReference type="PROSITE" id="PS51192">
    <property type="entry name" value="HELICASE_ATP_BIND_1"/>
    <property type="match status" value="1"/>
</dbReference>
<dbReference type="Gene3D" id="3.40.50.300">
    <property type="entry name" value="P-loop containing nucleotide triphosphate hydrolases"/>
    <property type="match status" value="2"/>
</dbReference>
<evidence type="ECO:0000313" key="15">
    <source>
        <dbReference type="EMBL" id="THU41362.1"/>
    </source>
</evidence>
<comment type="caution">
    <text evidence="15">The sequence shown here is derived from an EMBL/GenBank/DDBJ whole genome shotgun (WGS) entry which is preliminary data.</text>
</comment>
<dbReference type="AlphaFoldDB" id="A0A4S8I4B5"/>
<evidence type="ECO:0000259" key="13">
    <source>
        <dbReference type="PROSITE" id="PS51192"/>
    </source>
</evidence>
<evidence type="ECO:0000256" key="5">
    <source>
        <dbReference type="ARBA" id="ARBA00022806"/>
    </source>
</evidence>
<dbReference type="GO" id="GO:0046872">
    <property type="term" value="F:metal ion binding"/>
    <property type="evidence" value="ECO:0007669"/>
    <property type="project" value="UniProtKB-KW"/>
</dbReference>
<dbReference type="Pfam" id="PF00271">
    <property type="entry name" value="Helicase_C"/>
    <property type="match status" value="1"/>
</dbReference>
<evidence type="ECO:0000256" key="2">
    <source>
        <dbReference type="ARBA" id="ARBA00022723"/>
    </source>
</evidence>
<organism evidence="15 16">
    <name type="scientific">Niastella caeni</name>
    <dbReference type="NCBI Taxonomy" id="2569763"/>
    <lineage>
        <taxon>Bacteria</taxon>
        <taxon>Pseudomonadati</taxon>
        <taxon>Bacteroidota</taxon>
        <taxon>Chitinophagia</taxon>
        <taxon>Chitinophagales</taxon>
        <taxon>Chitinophagaceae</taxon>
        <taxon>Niastella</taxon>
    </lineage>
</organism>
<dbReference type="OrthoDB" id="9763310at2"/>
<proteinExistence type="inferred from homology"/>
<dbReference type="GO" id="GO:0006281">
    <property type="term" value="P:DNA repair"/>
    <property type="evidence" value="ECO:0007669"/>
    <property type="project" value="TreeGrafter"/>
</dbReference>
<feature type="domain" description="Helicase C-terminal" evidence="14">
    <location>
        <begin position="217"/>
        <end position="360"/>
    </location>
</feature>
<dbReference type="NCBIfam" id="TIGR00614">
    <property type="entry name" value="recQ_fam"/>
    <property type="match status" value="1"/>
</dbReference>
<evidence type="ECO:0000256" key="7">
    <source>
        <dbReference type="ARBA" id="ARBA00023125"/>
    </source>
</evidence>
<keyword evidence="5 15" id="KW-0347">Helicase</keyword>
<dbReference type="EMBL" id="STFF01000001">
    <property type="protein sequence ID" value="THU41362.1"/>
    <property type="molecule type" value="Genomic_DNA"/>
</dbReference>
<dbReference type="SMART" id="SM00490">
    <property type="entry name" value="HELICc"/>
    <property type="match status" value="1"/>
</dbReference>
<dbReference type="Pfam" id="PF16124">
    <property type="entry name" value="RecQ_Zn_bind"/>
    <property type="match status" value="1"/>
</dbReference>
<keyword evidence="3" id="KW-0547">Nucleotide-binding</keyword>
<evidence type="ECO:0000256" key="9">
    <source>
        <dbReference type="ARBA" id="ARBA00034617"/>
    </source>
</evidence>
<comment type="catalytic activity">
    <reaction evidence="9">
        <text>Couples ATP hydrolysis with the unwinding of duplex DNA by translocating in the 3'-5' direction.</text>
        <dbReference type="EC" id="5.6.2.4"/>
    </reaction>
</comment>
<dbReference type="InterPro" id="IPR032284">
    <property type="entry name" value="RecQ_Zn-bd"/>
</dbReference>
<dbReference type="EC" id="5.6.2.4" evidence="10"/>
<dbReference type="SUPFAM" id="SSF52540">
    <property type="entry name" value="P-loop containing nucleoside triphosphate hydrolases"/>
    <property type="match status" value="1"/>
</dbReference>
<dbReference type="PROSITE" id="PS51194">
    <property type="entry name" value="HELICASE_CTER"/>
    <property type="match status" value="1"/>
</dbReference>
<keyword evidence="6" id="KW-0067">ATP-binding</keyword>
<dbReference type="InterPro" id="IPR001650">
    <property type="entry name" value="Helicase_C-like"/>
</dbReference>
<evidence type="ECO:0000256" key="4">
    <source>
        <dbReference type="ARBA" id="ARBA00022801"/>
    </source>
</evidence>
<dbReference type="InterPro" id="IPR036388">
    <property type="entry name" value="WH-like_DNA-bd_sf"/>
</dbReference>
<dbReference type="Pfam" id="PF00270">
    <property type="entry name" value="DEAD"/>
    <property type="match status" value="1"/>
</dbReference>
<evidence type="ECO:0000256" key="12">
    <source>
        <dbReference type="ARBA" id="ARBA00044550"/>
    </source>
</evidence>
<dbReference type="GO" id="GO:0006310">
    <property type="term" value="P:DNA recombination"/>
    <property type="evidence" value="ECO:0007669"/>
    <property type="project" value="InterPro"/>
</dbReference>
<dbReference type="GO" id="GO:0005524">
    <property type="term" value="F:ATP binding"/>
    <property type="evidence" value="ECO:0007669"/>
    <property type="project" value="UniProtKB-KW"/>
</dbReference>
<feature type="domain" description="Helicase ATP-binding" evidence="13">
    <location>
        <begin position="25"/>
        <end position="193"/>
    </location>
</feature>
<dbReference type="GO" id="GO:0003677">
    <property type="term" value="F:DNA binding"/>
    <property type="evidence" value="ECO:0007669"/>
    <property type="project" value="UniProtKB-KW"/>
</dbReference>
<accession>A0A4S8I4B5</accession>
<dbReference type="GO" id="GO:0043590">
    <property type="term" value="C:bacterial nucleoid"/>
    <property type="evidence" value="ECO:0007669"/>
    <property type="project" value="TreeGrafter"/>
</dbReference>
<dbReference type="Gene3D" id="1.10.10.10">
    <property type="entry name" value="Winged helix-like DNA-binding domain superfamily/Winged helix DNA-binding domain"/>
    <property type="match status" value="1"/>
</dbReference>
<dbReference type="GO" id="GO:0009378">
    <property type="term" value="F:four-way junction helicase activity"/>
    <property type="evidence" value="ECO:0007669"/>
    <property type="project" value="TreeGrafter"/>
</dbReference>
<reference evidence="15 16" key="1">
    <citation type="submission" date="2019-04" db="EMBL/GenBank/DDBJ databases">
        <title>Niastella caeni sp. nov., isolated from activated sludge.</title>
        <authorList>
            <person name="Sheng M."/>
        </authorList>
    </citation>
    <scope>NUCLEOTIDE SEQUENCE [LARGE SCALE GENOMIC DNA]</scope>
    <source>
        <strain evidence="15 16">HX-2-15</strain>
    </source>
</reference>
<evidence type="ECO:0000256" key="3">
    <source>
        <dbReference type="ARBA" id="ARBA00022741"/>
    </source>
</evidence>
<keyword evidence="8" id="KW-0413">Isomerase</keyword>